<name>A0A4Z1KHH8_9HELO</name>
<evidence type="ECO:0000313" key="1">
    <source>
        <dbReference type="EMBL" id="TGO84816.1"/>
    </source>
</evidence>
<dbReference type="Proteomes" id="UP000297280">
    <property type="component" value="Unassembled WGS sequence"/>
</dbReference>
<organism evidence="1 2">
    <name type="scientific">Botrytis porri</name>
    <dbReference type="NCBI Taxonomy" id="87229"/>
    <lineage>
        <taxon>Eukaryota</taxon>
        <taxon>Fungi</taxon>
        <taxon>Dikarya</taxon>
        <taxon>Ascomycota</taxon>
        <taxon>Pezizomycotina</taxon>
        <taxon>Leotiomycetes</taxon>
        <taxon>Helotiales</taxon>
        <taxon>Sclerotiniaceae</taxon>
        <taxon>Botrytis</taxon>
    </lineage>
</organism>
<sequence length="167" mass="18862">MPLSVDNILGGLTSSKHSLEHVDISFASRKPDGEPVSLSEFKRLQLLKLWPCPAIWSKGSPIKSESQLINCLPPGLRNLVCKPFFDEHDVVSLEQLYQLVAEKEKYVPELRKIELIWDDASLAYKCEDCEKHCELNEKIPFFAKLIAESPLMEANGNHLEPEDFGGI</sequence>
<protein>
    <submittedName>
        <fullName evidence="1">Uncharacterized protein</fullName>
    </submittedName>
</protein>
<keyword evidence="2" id="KW-1185">Reference proteome</keyword>
<accession>A0A4Z1KHH8</accession>
<proteinExistence type="predicted"/>
<evidence type="ECO:0000313" key="2">
    <source>
        <dbReference type="Proteomes" id="UP000297280"/>
    </source>
</evidence>
<gene>
    <name evidence="1" type="ORF">BPOR_0462g00060</name>
</gene>
<comment type="caution">
    <text evidence="1">The sequence shown here is derived from an EMBL/GenBank/DDBJ whole genome shotgun (WGS) entry which is preliminary data.</text>
</comment>
<dbReference type="AlphaFoldDB" id="A0A4Z1KHH8"/>
<dbReference type="EMBL" id="PQXO01000461">
    <property type="protein sequence ID" value="TGO84816.1"/>
    <property type="molecule type" value="Genomic_DNA"/>
</dbReference>
<reference evidence="1 2" key="1">
    <citation type="submission" date="2017-12" db="EMBL/GenBank/DDBJ databases">
        <title>Comparative genomics of Botrytis spp.</title>
        <authorList>
            <person name="Valero-Jimenez C.A."/>
            <person name="Tapia P."/>
            <person name="Veloso J."/>
            <person name="Silva-Moreno E."/>
            <person name="Staats M."/>
            <person name="Valdes J.H."/>
            <person name="Van Kan J.A.L."/>
        </authorList>
    </citation>
    <scope>NUCLEOTIDE SEQUENCE [LARGE SCALE GENOMIC DNA]</scope>
    <source>
        <strain evidence="1 2">MUCL3349</strain>
    </source>
</reference>